<keyword evidence="4" id="KW-0732">Signal</keyword>
<comment type="subcellular location">
    <subcellularLocation>
        <location evidence="1">Cytoplasm</location>
    </subcellularLocation>
</comment>
<name>A0A3B4AQG9_9GOBI</name>
<sequence length="80" mass="8829">RPCEASSPTGPTVAFMLLLVFCVVQVKSHVEEKTGQKYDIFEAKTYKKQTVAGYNYFVKVSGLRSGLSTLLASFTHDPVL</sequence>
<dbReference type="InterPro" id="IPR000010">
    <property type="entry name" value="Cystatin_dom"/>
</dbReference>
<evidence type="ECO:0000313" key="7">
    <source>
        <dbReference type="Proteomes" id="UP000261520"/>
    </source>
</evidence>
<proteinExistence type="inferred from homology"/>
<dbReference type="GO" id="GO:0004869">
    <property type="term" value="F:cysteine-type endopeptidase inhibitor activity"/>
    <property type="evidence" value="ECO:0007669"/>
    <property type="project" value="InterPro"/>
</dbReference>
<dbReference type="Ensembl" id="ENSPMGT00000020200.1">
    <property type="protein sequence ID" value="ENSPMGP00000018945.1"/>
    <property type="gene ID" value="ENSPMGG00000015416.1"/>
</dbReference>
<accession>A0A3B4AQG9</accession>
<organism evidence="6 7">
    <name type="scientific">Periophthalmus magnuspinnatus</name>
    <dbReference type="NCBI Taxonomy" id="409849"/>
    <lineage>
        <taxon>Eukaryota</taxon>
        <taxon>Metazoa</taxon>
        <taxon>Chordata</taxon>
        <taxon>Craniata</taxon>
        <taxon>Vertebrata</taxon>
        <taxon>Euteleostomi</taxon>
        <taxon>Actinopterygii</taxon>
        <taxon>Neopterygii</taxon>
        <taxon>Teleostei</taxon>
        <taxon>Neoteleostei</taxon>
        <taxon>Acanthomorphata</taxon>
        <taxon>Gobiaria</taxon>
        <taxon>Gobiiformes</taxon>
        <taxon>Gobioidei</taxon>
        <taxon>Gobiidae</taxon>
        <taxon>Oxudercinae</taxon>
        <taxon>Periophthalmus</taxon>
    </lineage>
</organism>
<dbReference type="Pfam" id="PF00031">
    <property type="entry name" value="Cystatin"/>
    <property type="match status" value="1"/>
</dbReference>
<evidence type="ECO:0000256" key="3">
    <source>
        <dbReference type="ARBA" id="ARBA00022490"/>
    </source>
</evidence>
<protein>
    <recommendedName>
        <fullName evidence="5">Cystatin domain-containing protein</fullName>
    </recommendedName>
</protein>
<feature type="signal peptide" evidence="4">
    <location>
        <begin position="1"/>
        <end position="28"/>
    </location>
</feature>
<evidence type="ECO:0000256" key="2">
    <source>
        <dbReference type="ARBA" id="ARBA00009403"/>
    </source>
</evidence>
<dbReference type="InterPro" id="IPR046350">
    <property type="entry name" value="Cystatin_sf"/>
</dbReference>
<feature type="chain" id="PRO_5017314363" description="Cystatin domain-containing protein" evidence="4">
    <location>
        <begin position="29"/>
        <end position="80"/>
    </location>
</feature>
<dbReference type="InterPro" id="IPR001713">
    <property type="entry name" value="Prot_inh_stefin"/>
</dbReference>
<dbReference type="SUPFAM" id="SSF54403">
    <property type="entry name" value="Cystatin/monellin"/>
    <property type="match status" value="1"/>
</dbReference>
<evidence type="ECO:0000259" key="5">
    <source>
        <dbReference type="Pfam" id="PF00031"/>
    </source>
</evidence>
<dbReference type="GO" id="GO:0005737">
    <property type="term" value="C:cytoplasm"/>
    <property type="evidence" value="ECO:0007669"/>
    <property type="project" value="UniProtKB-SubCell"/>
</dbReference>
<dbReference type="AlphaFoldDB" id="A0A3B4AQG9"/>
<evidence type="ECO:0000313" key="6">
    <source>
        <dbReference type="Ensembl" id="ENSPMGP00000018945.1"/>
    </source>
</evidence>
<dbReference type="PRINTS" id="PR00295">
    <property type="entry name" value="STEFINA"/>
</dbReference>
<comment type="similarity">
    <text evidence="2">Belongs to the cystatin family.</text>
</comment>
<evidence type="ECO:0000256" key="4">
    <source>
        <dbReference type="SAM" id="SignalP"/>
    </source>
</evidence>
<evidence type="ECO:0000256" key="1">
    <source>
        <dbReference type="ARBA" id="ARBA00004496"/>
    </source>
</evidence>
<dbReference type="Gene3D" id="3.10.450.10">
    <property type="match status" value="1"/>
</dbReference>
<reference evidence="6" key="1">
    <citation type="submission" date="2025-08" db="UniProtKB">
        <authorList>
            <consortium name="Ensembl"/>
        </authorList>
    </citation>
    <scope>IDENTIFICATION</scope>
</reference>
<keyword evidence="3" id="KW-0963">Cytoplasm</keyword>
<dbReference type="Proteomes" id="UP000261520">
    <property type="component" value="Unplaced"/>
</dbReference>
<feature type="domain" description="Cystatin" evidence="5">
    <location>
        <begin position="23"/>
        <end position="61"/>
    </location>
</feature>
<keyword evidence="7" id="KW-1185">Reference proteome</keyword>
<reference evidence="6" key="2">
    <citation type="submission" date="2025-09" db="UniProtKB">
        <authorList>
            <consortium name="Ensembl"/>
        </authorList>
    </citation>
    <scope>IDENTIFICATION</scope>
</reference>